<dbReference type="STRING" id="686832.A0A0C3C2B8"/>
<feature type="signal peptide" evidence="6">
    <location>
        <begin position="1"/>
        <end position="20"/>
    </location>
</feature>
<feature type="compositionally biased region" description="Polar residues" evidence="5">
    <location>
        <begin position="328"/>
        <end position="348"/>
    </location>
</feature>
<comment type="subcellular location">
    <subcellularLocation>
        <location evidence="1">Endomembrane system</location>
    </subcellularLocation>
</comment>
<dbReference type="PROSITE" id="PS51469">
    <property type="entry name" value="SUN"/>
    <property type="match status" value="1"/>
</dbReference>
<dbReference type="GO" id="GO:0005737">
    <property type="term" value="C:cytoplasm"/>
    <property type="evidence" value="ECO:0007669"/>
    <property type="project" value="TreeGrafter"/>
</dbReference>
<name>A0A0C3C2B8_HEBCY</name>
<accession>A0A0C3C2B8</accession>
<dbReference type="GO" id="GO:0012505">
    <property type="term" value="C:endomembrane system"/>
    <property type="evidence" value="ECO:0007669"/>
    <property type="project" value="UniProtKB-SubCell"/>
</dbReference>
<dbReference type="OrthoDB" id="266334at2759"/>
<organism evidence="8 9">
    <name type="scientific">Hebeloma cylindrosporum</name>
    <dbReference type="NCBI Taxonomy" id="76867"/>
    <lineage>
        <taxon>Eukaryota</taxon>
        <taxon>Fungi</taxon>
        <taxon>Dikarya</taxon>
        <taxon>Basidiomycota</taxon>
        <taxon>Agaricomycotina</taxon>
        <taxon>Agaricomycetes</taxon>
        <taxon>Agaricomycetidae</taxon>
        <taxon>Agaricales</taxon>
        <taxon>Agaricineae</taxon>
        <taxon>Hymenogastraceae</taxon>
        <taxon>Hebeloma</taxon>
    </lineage>
</organism>
<feature type="region of interest" description="Disordered" evidence="5">
    <location>
        <begin position="77"/>
        <end position="136"/>
    </location>
</feature>
<feature type="region of interest" description="Disordered" evidence="5">
    <location>
        <begin position="679"/>
        <end position="723"/>
    </location>
</feature>
<feature type="compositionally biased region" description="Basic and acidic residues" evidence="5">
    <location>
        <begin position="853"/>
        <end position="882"/>
    </location>
</feature>
<protein>
    <recommendedName>
        <fullName evidence="7">SUN domain-containing protein</fullName>
    </recommendedName>
</protein>
<feature type="compositionally biased region" description="Low complexity" evidence="5">
    <location>
        <begin position="481"/>
        <end position="501"/>
    </location>
</feature>
<dbReference type="Pfam" id="PF07738">
    <property type="entry name" value="Sad1_UNC"/>
    <property type="match status" value="1"/>
</dbReference>
<feature type="region of interest" description="Disordered" evidence="5">
    <location>
        <begin position="745"/>
        <end position="780"/>
    </location>
</feature>
<keyword evidence="3" id="KW-1133">Transmembrane helix</keyword>
<dbReference type="PANTHER" id="PTHR12953">
    <property type="entry name" value="MEMBRANE PROTEIN CH1 RELATED"/>
    <property type="match status" value="1"/>
</dbReference>
<dbReference type="Gene3D" id="2.60.120.260">
    <property type="entry name" value="Galactose-binding domain-like"/>
    <property type="match status" value="1"/>
</dbReference>
<dbReference type="EMBL" id="KN831776">
    <property type="protein sequence ID" value="KIM43080.1"/>
    <property type="molecule type" value="Genomic_DNA"/>
</dbReference>
<feature type="region of interest" description="Disordered" evidence="5">
    <location>
        <begin position="328"/>
        <end position="353"/>
    </location>
</feature>
<dbReference type="InterPro" id="IPR012919">
    <property type="entry name" value="SUN_dom"/>
</dbReference>
<feature type="region of interest" description="Disordered" evidence="5">
    <location>
        <begin position="371"/>
        <end position="459"/>
    </location>
</feature>
<gene>
    <name evidence="8" type="ORF">M413DRAFT_395619</name>
</gene>
<evidence type="ECO:0000313" key="9">
    <source>
        <dbReference type="Proteomes" id="UP000053424"/>
    </source>
</evidence>
<evidence type="ECO:0000256" key="2">
    <source>
        <dbReference type="ARBA" id="ARBA00022692"/>
    </source>
</evidence>
<dbReference type="GO" id="GO:0034975">
    <property type="term" value="P:protein folding in endoplasmic reticulum"/>
    <property type="evidence" value="ECO:0007669"/>
    <property type="project" value="TreeGrafter"/>
</dbReference>
<evidence type="ECO:0000256" key="4">
    <source>
        <dbReference type="ARBA" id="ARBA00023136"/>
    </source>
</evidence>
<keyword evidence="9" id="KW-1185">Reference proteome</keyword>
<keyword evidence="2" id="KW-0812">Transmembrane</keyword>
<feature type="region of interest" description="Disordered" evidence="5">
    <location>
        <begin position="474"/>
        <end position="501"/>
    </location>
</feature>
<evidence type="ECO:0000256" key="5">
    <source>
        <dbReference type="SAM" id="MobiDB-lite"/>
    </source>
</evidence>
<dbReference type="GO" id="GO:0016020">
    <property type="term" value="C:membrane"/>
    <property type="evidence" value="ECO:0007669"/>
    <property type="project" value="InterPro"/>
</dbReference>
<feature type="region of interest" description="Disordered" evidence="5">
    <location>
        <begin position="844"/>
        <end position="882"/>
    </location>
</feature>
<feature type="domain" description="SUN" evidence="7">
    <location>
        <begin position="115"/>
        <end position="299"/>
    </location>
</feature>
<reference evidence="8 9" key="1">
    <citation type="submission" date="2014-04" db="EMBL/GenBank/DDBJ databases">
        <authorList>
            <consortium name="DOE Joint Genome Institute"/>
            <person name="Kuo A."/>
            <person name="Gay G."/>
            <person name="Dore J."/>
            <person name="Kohler A."/>
            <person name="Nagy L.G."/>
            <person name="Floudas D."/>
            <person name="Copeland A."/>
            <person name="Barry K.W."/>
            <person name="Cichocki N."/>
            <person name="Veneault-Fourrey C."/>
            <person name="LaButti K."/>
            <person name="Lindquist E.A."/>
            <person name="Lipzen A."/>
            <person name="Lundell T."/>
            <person name="Morin E."/>
            <person name="Murat C."/>
            <person name="Sun H."/>
            <person name="Tunlid A."/>
            <person name="Henrissat B."/>
            <person name="Grigoriev I.V."/>
            <person name="Hibbett D.S."/>
            <person name="Martin F."/>
            <person name="Nordberg H.P."/>
            <person name="Cantor M.N."/>
            <person name="Hua S.X."/>
        </authorList>
    </citation>
    <scope>NUCLEOTIDE SEQUENCE [LARGE SCALE GENOMIC DNA]</scope>
    <source>
        <strain evidence="9">h7</strain>
    </source>
</reference>
<evidence type="ECO:0000259" key="7">
    <source>
        <dbReference type="PROSITE" id="PS51469"/>
    </source>
</evidence>
<reference evidence="9" key="2">
    <citation type="submission" date="2015-01" db="EMBL/GenBank/DDBJ databases">
        <title>Evolutionary Origins and Diversification of the Mycorrhizal Mutualists.</title>
        <authorList>
            <consortium name="DOE Joint Genome Institute"/>
            <consortium name="Mycorrhizal Genomics Consortium"/>
            <person name="Kohler A."/>
            <person name="Kuo A."/>
            <person name="Nagy L.G."/>
            <person name="Floudas D."/>
            <person name="Copeland A."/>
            <person name="Barry K.W."/>
            <person name="Cichocki N."/>
            <person name="Veneault-Fourrey C."/>
            <person name="LaButti K."/>
            <person name="Lindquist E.A."/>
            <person name="Lipzen A."/>
            <person name="Lundell T."/>
            <person name="Morin E."/>
            <person name="Murat C."/>
            <person name="Riley R."/>
            <person name="Ohm R."/>
            <person name="Sun H."/>
            <person name="Tunlid A."/>
            <person name="Henrissat B."/>
            <person name="Grigoriev I.V."/>
            <person name="Hibbett D.S."/>
            <person name="Martin F."/>
        </authorList>
    </citation>
    <scope>NUCLEOTIDE SEQUENCE [LARGE SCALE GENOMIC DNA]</scope>
    <source>
        <strain evidence="9">h7</strain>
    </source>
</reference>
<evidence type="ECO:0000313" key="8">
    <source>
        <dbReference type="EMBL" id="KIM43080.1"/>
    </source>
</evidence>
<evidence type="ECO:0000256" key="1">
    <source>
        <dbReference type="ARBA" id="ARBA00004308"/>
    </source>
</evidence>
<dbReference type="Proteomes" id="UP000053424">
    <property type="component" value="Unassembled WGS sequence"/>
</dbReference>
<dbReference type="InterPro" id="IPR045120">
    <property type="entry name" value="Suco/Slp1-like"/>
</dbReference>
<keyword evidence="4" id="KW-0472">Membrane</keyword>
<dbReference type="AlphaFoldDB" id="A0A0C3C2B8"/>
<dbReference type="PANTHER" id="PTHR12953:SF0">
    <property type="entry name" value="SUN DOMAIN-CONTAINING OSSIFICATION FACTOR"/>
    <property type="match status" value="1"/>
</dbReference>
<feature type="compositionally biased region" description="Polar residues" evidence="5">
    <location>
        <begin position="763"/>
        <end position="780"/>
    </location>
</feature>
<evidence type="ECO:0000256" key="3">
    <source>
        <dbReference type="ARBA" id="ARBA00022989"/>
    </source>
</evidence>
<feature type="compositionally biased region" description="Polar residues" evidence="5">
    <location>
        <begin position="441"/>
        <end position="459"/>
    </location>
</feature>
<proteinExistence type="predicted"/>
<feature type="compositionally biased region" description="Low complexity" evidence="5">
    <location>
        <begin position="691"/>
        <end position="701"/>
    </location>
</feature>
<feature type="compositionally biased region" description="Polar residues" evidence="5">
    <location>
        <begin position="396"/>
        <end position="421"/>
    </location>
</feature>
<feature type="chain" id="PRO_5002162030" description="SUN domain-containing protein" evidence="6">
    <location>
        <begin position="21"/>
        <end position="954"/>
    </location>
</feature>
<sequence>MLSALPWALLTLLFASPVFTTTTATATISTSPNDLFRAVALRVPKPPQNPICCLKPTPSEPVDDGVLLSFEEWKMKQQAMQGSPLKPNEKEVANRGPTQGPGDGGLGSEAGNSSEITATPVESSPPPGSSSPEVASEGEWADFSFLQVPTTDRFNYASLDCSARVHTAHRSAKSPSSILSSKRDRYMLSPCDTSKEKHFVVVELCDDIRIDTVQLANFEFFSGVFKDFTVSVAKTYTTEPDGWTLVKGYQAKNIRGVQTFRPPKSLRDFYRFIRIDFLSHYGNEYYCPVSLLRVYGLTHLEEWKWDIWESESRQKQADLQKKRLSSLAATATAEPSGTAVDPTTQLSTEPKELNDSVAQTTIMTADTAVYHSESNVPSPSPSQPPDLSTSNVKKAATTSGHPTPTNDPKPSSNITLGQNPKPTHDDDDPDIHSTHAYVPPHTTNSASQAQAHSEDQGSTISLSESLIATPTNSPVIILNGSHSPSAPNQSQPASDSPSTIVSPSLPSISVIPIVTTSLPPAVKGGESIYRTILNRLAEVETNHTLYMLYIEQQNLAVRDVIKKLGEDVGRFDGISRAQSLTYQRMLDRWERQRYQLDMEYGDLLSRIESLSEEIVLEKRLGVAQLCLLLAVLIFMGLTRGSRAEALIDHSSTQINRSVREWGKRHFKLSGDWAGRFKGKNLETSRRHSRSSSRSVSRTRTPLPIPRPRPQTAKSYPPHLPLNIHDDTKFTFPSTSSRGKMPLETIQLNSAPPGSELYTRPRTRTMSNPRSRAPSLRSTPATRRIQHIAHQKPITPHTTTFRPHLMQRWSSQGGPVPASGSWGSMSMPKSAKKWARTAHLHEVKTPVPTPSAEGRQHKLGENTRHDRENDRTPKEFDFEREREDVFSSSIAKLSTNSLPMDMNVGAGRSPTIERSLLLKPEVIMDDGDPWVDTDSVDGSEIDLAALDQISASLPS</sequence>
<evidence type="ECO:0000256" key="6">
    <source>
        <dbReference type="SAM" id="SignalP"/>
    </source>
</evidence>
<keyword evidence="6" id="KW-0732">Signal</keyword>
<feature type="compositionally biased region" description="Gly residues" evidence="5">
    <location>
        <begin position="99"/>
        <end position="108"/>
    </location>
</feature>
<dbReference type="HOGENOM" id="CLU_011244_0_0_1"/>